<evidence type="ECO:0000313" key="6">
    <source>
        <dbReference type="EMBL" id="MBB6634926.1"/>
    </source>
</evidence>
<evidence type="ECO:0000256" key="2">
    <source>
        <dbReference type="ARBA" id="ARBA00007639"/>
    </source>
</evidence>
<keyword evidence="3" id="KW-0732">Signal</keyword>
<feature type="domain" description="Periplasmic binding protein" evidence="5">
    <location>
        <begin position="51"/>
        <end position="302"/>
    </location>
</feature>
<feature type="compositionally biased region" description="Basic and acidic residues" evidence="4">
    <location>
        <begin position="339"/>
        <end position="361"/>
    </location>
</feature>
<dbReference type="InterPro" id="IPR025997">
    <property type="entry name" value="SBP_2_dom"/>
</dbReference>
<reference evidence="6 7" key="1">
    <citation type="submission" date="2020-08" db="EMBL/GenBank/DDBJ databases">
        <title>Cohnella phylogeny.</title>
        <authorList>
            <person name="Dunlap C."/>
        </authorList>
    </citation>
    <scope>NUCLEOTIDE SEQUENCE [LARGE SCALE GENOMIC DNA]</scope>
    <source>
        <strain evidence="6 7">DSM 25241</strain>
    </source>
</reference>
<dbReference type="RefSeq" id="WP_185120151.1">
    <property type="nucleotide sequence ID" value="NZ_JACJVQ010000008.1"/>
</dbReference>
<dbReference type="SUPFAM" id="SSF53822">
    <property type="entry name" value="Periplasmic binding protein-like I"/>
    <property type="match status" value="1"/>
</dbReference>
<name>A0A841SWC5_9BACL</name>
<evidence type="ECO:0000256" key="4">
    <source>
        <dbReference type="SAM" id="MobiDB-lite"/>
    </source>
</evidence>
<evidence type="ECO:0000256" key="3">
    <source>
        <dbReference type="ARBA" id="ARBA00022729"/>
    </source>
</evidence>
<dbReference type="InterPro" id="IPR028082">
    <property type="entry name" value="Peripla_BP_I"/>
</dbReference>
<feature type="compositionally biased region" description="Acidic residues" evidence="4">
    <location>
        <begin position="323"/>
        <end position="334"/>
    </location>
</feature>
<dbReference type="GO" id="GO:0030246">
    <property type="term" value="F:carbohydrate binding"/>
    <property type="evidence" value="ECO:0007669"/>
    <property type="project" value="UniProtKB-ARBA"/>
</dbReference>
<proteinExistence type="inferred from homology"/>
<accession>A0A841SWC5</accession>
<dbReference type="GO" id="GO:0030313">
    <property type="term" value="C:cell envelope"/>
    <property type="evidence" value="ECO:0007669"/>
    <property type="project" value="UniProtKB-SubCell"/>
</dbReference>
<protein>
    <submittedName>
        <fullName evidence="6">Substrate-binding domain-containing protein</fullName>
    </submittedName>
</protein>
<dbReference type="Gene3D" id="3.40.50.2300">
    <property type="match status" value="2"/>
</dbReference>
<feature type="region of interest" description="Disordered" evidence="4">
    <location>
        <begin position="320"/>
        <end position="361"/>
    </location>
</feature>
<dbReference type="AlphaFoldDB" id="A0A841SWC5"/>
<sequence>MSNRIWNVCLILLGCAFLVLLADFAISAGRTRELALKLQPQNAAEPAPLRVALISQELNNPFWRSIEEGARDSARKYGMEIEYAGPLRIDAAEQVRLLEKAVASGVDALLLQGLGDPAYAKLIDDASERGIPVVAVDADEPESRRIAYVGTDNRAAGETMGKLVTEAIGGSGRIGVLLGSEATNQQLRLDGFRAVISRYPSMSVADIRISHISRLQAAKQAQEMLQKYPDLKAIVGFSALDGLGIAEATALAGASNVRVFAFDDLENTRQAIRNGRIVATIVQNPYRIGEEAIGVLHDYLAGGTGTELHYSDATVLDRRALLAEEDEEDEEGGEGTESTDGRDGKEEVNGKEDANGKEELQ</sequence>
<evidence type="ECO:0000313" key="7">
    <source>
        <dbReference type="Proteomes" id="UP000535838"/>
    </source>
</evidence>
<dbReference type="Pfam" id="PF13407">
    <property type="entry name" value="Peripla_BP_4"/>
    <property type="match status" value="1"/>
</dbReference>
<evidence type="ECO:0000256" key="1">
    <source>
        <dbReference type="ARBA" id="ARBA00004196"/>
    </source>
</evidence>
<dbReference type="EMBL" id="JACJVQ010000008">
    <property type="protein sequence ID" value="MBB6634926.1"/>
    <property type="molecule type" value="Genomic_DNA"/>
</dbReference>
<dbReference type="Proteomes" id="UP000535838">
    <property type="component" value="Unassembled WGS sequence"/>
</dbReference>
<gene>
    <name evidence="6" type="ORF">H7B67_12465</name>
</gene>
<evidence type="ECO:0000259" key="5">
    <source>
        <dbReference type="Pfam" id="PF13407"/>
    </source>
</evidence>
<keyword evidence="7" id="KW-1185">Reference proteome</keyword>
<comment type="caution">
    <text evidence="6">The sequence shown here is derived from an EMBL/GenBank/DDBJ whole genome shotgun (WGS) entry which is preliminary data.</text>
</comment>
<dbReference type="PANTHER" id="PTHR46847">
    <property type="entry name" value="D-ALLOSE-BINDING PERIPLASMIC PROTEIN-RELATED"/>
    <property type="match status" value="1"/>
</dbReference>
<dbReference type="PANTHER" id="PTHR46847:SF1">
    <property type="entry name" value="D-ALLOSE-BINDING PERIPLASMIC PROTEIN-RELATED"/>
    <property type="match status" value="1"/>
</dbReference>
<comment type="subcellular location">
    <subcellularLocation>
        <location evidence="1">Cell envelope</location>
    </subcellularLocation>
</comment>
<comment type="similarity">
    <text evidence="2">Belongs to the bacterial solute-binding protein 2 family.</text>
</comment>
<dbReference type="PROSITE" id="PS51257">
    <property type="entry name" value="PROKAR_LIPOPROTEIN"/>
    <property type="match status" value="1"/>
</dbReference>
<organism evidence="6 7">
    <name type="scientific">Cohnella thailandensis</name>
    <dbReference type="NCBI Taxonomy" id="557557"/>
    <lineage>
        <taxon>Bacteria</taxon>
        <taxon>Bacillati</taxon>
        <taxon>Bacillota</taxon>
        <taxon>Bacilli</taxon>
        <taxon>Bacillales</taxon>
        <taxon>Paenibacillaceae</taxon>
        <taxon>Cohnella</taxon>
    </lineage>
</organism>